<evidence type="ECO:0000256" key="2">
    <source>
        <dbReference type="ARBA" id="ARBA00022583"/>
    </source>
</evidence>
<keyword evidence="8" id="KW-0862">Zinc</keyword>
<dbReference type="InterPro" id="IPR011016">
    <property type="entry name" value="Znf_RING-CH"/>
</dbReference>
<dbReference type="InterPro" id="IPR013083">
    <property type="entry name" value="Znf_RING/FYVE/PHD"/>
</dbReference>
<dbReference type="GO" id="GO:0010008">
    <property type="term" value="C:endosome membrane"/>
    <property type="evidence" value="ECO:0007669"/>
    <property type="project" value="UniProtKB-SubCell"/>
</dbReference>
<keyword evidence="5" id="KW-0479">Metal-binding</keyword>
<dbReference type="GO" id="GO:0008270">
    <property type="term" value="F:zinc ion binding"/>
    <property type="evidence" value="ECO:0007669"/>
    <property type="project" value="UniProtKB-KW"/>
</dbReference>
<keyword evidence="14" id="KW-1185">Reference proteome</keyword>
<evidence type="ECO:0000256" key="3">
    <source>
        <dbReference type="ARBA" id="ARBA00022679"/>
    </source>
</evidence>
<feature type="domain" description="RING-CH-type" evidence="12">
    <location>
        <begin position="54"/>
        <end position="114"/>
    </location>
</feature>
<keyword evidence="4 11" id="KW-0812">Transmembrane</keyword>
<dbReference type="GO" id="GO:0016567">
    <property type="term" value="P:protein ubiquitination"/>
    <property type="evidence" value="ECO:0007669"/>
    <property type="project" value="TreeGrafter"/>
</dbReference>
<dbReference type="Pfam" id="PF12906">
    <property type="entry name" value="RINGv"/>
    <property type="match status" value="1"/>
</dbReference>
<dbReference type="SMART" id="SM00744">
    <property type="entry name" value="RINGv"/>
    <property type="match status" value="1"/>
</dbReference>
<evidence type="ECO:0000313" key="14">
    <source>
        <dbReference type="Proteomes" id="UP000298787"/>
    </source>
</evidence>
<dbReference type="SUPFAM" id="SSF57850">
    <property type="entry name" value="RING/U-box"/>
    <property type="match status" value="1"/>
</dbReference>
<evidence type="ECO:0000256" key="6">
    <source>
        <dbReference type="ARBA" id="ARBA00022771"/>
    </source>
</evidence>
<evidence type="ECO:0000256" key="5">
    <source>
        <dbReference type="ARBA" id="ARBA00022723"/>
    </source>
</evidence>
<dbReference type="PROSITE" id="PS51292">
    <property type="entry name" value="ZF_RING_CH"/>
    <property type="match status" value="1"/>
</dbReference>
<organism evidence="13 14">
    <name type="scientific">Collichthys lucidus</name>
    <name type="common">Big head croaker</name>
    <name type="synonym">Sciaena lucida</name>
    <dbReference type="NCBI Taxonomy" id="240159"/>
    <lineage>
        <taxon>Eukaryota</taxon>
        <taxon>Metazoa</taxon>
        <taxon>Chordata</taxon>
        <taxon>Craniata</taxon>
        <taxon>Vertebrata</taxon>
        <taxon>Euteleostomi</taxon>
        <taxon>Actinopterygii</taxon>
        <taxon>Neopterygii</taxon>
        <taxon>Teleostei</taxon>
        <taxon>Neoteleostei</taxon>
        <taxon>Acanthomorphata</taxon>
        <taxon>Eupercaria</taxon>
        <taxon>Sciaenidae</taxon>
        <taxon>Collichthys</taxon>
    </lineage>
</organism>
<dbReference type="GO" id="GO:0004842">
    <property type="term" value="F:ubiquitin-protein transferase activity"/>
    <property type="evidence" value="ECO:0007669"/>
    <property type="project" value="TreeGrafter"/>
</dbReference>
<comment type="subcellular location">
    <subcellularLocation>
        <location evidence="1">Endosome membrane</location>
        <topology evidence="1">Multi-pass membrane protein</topology>
    </subcellularLocation>
</comment>
<keyword evidence="6" id="KW-0863">Zinc-finger</keyword>
<reference evidence="13 14" key="1">
    <citation type="submission" date="2019-01" db="EMBL/GenBank/DDBJ databases">
        <title>Genome Assembly of Collichthys lucidus.</title>
        <authorList>
            <person name="Cai M."/>
            <person name="Xiao S."/>
        </authorList>
    </citation>
    <scope>NUCLEOTIDE SEQUENCE [LARGE SCALE GENOMIC DNA]</scope>
    <source>
        <strain evidence="13">JT15FE1705JMU</strain>
        <tissue evidence="13">Muscle</tissue>
    </source>
</reference>
<name>A0A4U5U5D2_COLLU</name>
<dbReference type="EMBL" id="CM014081">
    <property type="protein sequence ID" value="TKS69434.1"/>
    <property type="molecule type" value="Genomic_DNA"/>
</dbReference>
<dbReference type="GO" id="GO:0006897">
    <property type="term" value="P:endocytosis"/>
    <property type="evidence" value="ECO:0007669"/>
    <property type="project" value="UniProtKB-KW"/>
</dbReference>
<feature type="transmembrane region" description="Helical" evidence="11">
    <location>
        <begin position="297"/>
        <end position="317"/>
    </location>
</feature>
<keyword evidence="9 11" id="KW-1133">Transmembrane helix</keyword>
<keyword evidence="2" id="KW-0254">Endocytosis</keyword>
<feature type="transmembrane region" description="Helical" evidence="11">
    <location>
        <begin position="257"/>
        <end position="277"/>
    </location>
</feature>
<dbReference type="Proteomes" id="UP000298787">
    <property type="component" value="Chromosome 4"/>
</dbReference>
<evidence type="ECO:0000256" key="11">
    <source>
        <dbReference type="SAM" id="Phobius"/>
    </source>
</evidence>
<sequence length="364" mass="41083">MTVQEHLGSGCVSSPVGEVKLMPEHELKKELNVCNKEVTHYHLPAEDRAEITDSLCNEELFCRICHEGRTSGKLLSLCECSGSLAMVHRACLEHWLTTSNSSLCELCHHQFTLERLPKPLAERFPCVPFGLDPRLFLDPDFAFPFWIICLLHLIDFPCTEPLPEYWLPAESASRVLHLSPVSVPCNRTIWPAMDSADSDAVHAVVRAQGSRIHHQGEQLSAVCVVVNELKDHQQSFQVSVGSEWFCSASMQQQRRTLCGDIICFLFITPLAGLSGWLCVQGAMDLYNTNGMEAMGLLVLTLALFTIYVFWTMVSVRYHMQLFKTWKRTDQRVRLQIPSPSHTTHNQQALSINTLCKATNKETMV</sequence>
<dbReference type="PANTHER" id="PTHR46065">
    <property type="entry name" value="E3 UBIQUITIN-PROTEIN LIGASE MARCH 2/3 FAMILY MEMBER"/>
    <property type="match status" value="1"/>
</dbReference>
<evidence type="ECO:0000256" key="1">
    <source>
        <dbReference type="ARBA" id="ARBA00004337"/>
    </source>
</evidence>
<dbReference type="AlphaFoldDB" id="A0A4U5U5D2"/>
<keyword evidence="7" id="KW-0833">Ubl conjugation pathway</keyword>
<dbReference type="Gene3D" id="3.30.40.10">
    <property type="entry name" value="Zinc/RING finger domain, C3HC4 (zinc finger)"/>
    <property type="match status" value="1"/>
</dbReference>
<evidence type="ECO:0000256" key="9">
    <source>
        <dbReference type="ARBA" id="ARBA00022989"/>
    </source>
</evidence>
<evidence type="ECO:0000256" key="10">
    <source>
        <dbReference type="ARBA" id="ARBA00023136"/>
    </source>
</evidence>
<evidence type="ECO:0000256" key="8">
    <source>
        <dbReference type="ARBA" id="ARBA00022833"/>
    </source>
</evidence>
<evidence type="ECO:0000256" key="7">
    <source>
        <dbReference type="ARBA" id="ARBA00022786"/>
    </source>
</evidence>
<accession>A0A4U5U5D2</accession>
<evidence type="ECO:0000256" key="4">
    <source>
        <dbReference type="ARBA" id="ARBA00022692"/>
    </source>
</evidence>
<evidence type="ECO:0000259" key="12">
    <source>
        <dbReference type="PROSITE" id="PS51292"/>
    </source>
</evidence>
<keyword evidence="10 11" id="KW-0472">Membrane</keyword>
<protein>
    <submittedName>
        <fullName evidence="13">E3 ubiquitin-protein ligase MARCH3</fullName>
    </submittedName>
</protein>
<evidence type="ECO:0000313" key="13">
    <source>
        <dbReference type="EMBL" id="TKS69434.1"/>
    </source>
</evidence>
<proteinExistence type="predicted"/>
<dbReference type="PANTHER" id="PTHR46065:SF1">
    <property type="entry name" value="E3 UBIQUITIN-PROTEIN LIGASE MARCH3-LIKE"/>
    <property type="match status" value="1"/>
</dbReference>
<dbReference type="STRING" id="240159.A0A4U5U5D2"/>
<keyword evidence="3" id="KW-0808">Transferase</keyword>
<gene>
    <name evidence="13" type="ORF">D9C73_003498</name>
</gene>